<evidence type="ECO:0000313" key="2">
    <source>
        <dbReference type="EMBL" id="GGS53573.1"/>
    </source>
</evidence>
<dbReference type="AlphaFoldDB" id="A0A918GS21"/>
<feature type="compositionally biased region" description="Acidic residues" evidence="1">
    <location>
        <begin position="9"/>
        <end position="19"/>
    </location>
</feature>
<evidence type="ECO:0000313" key="3">
    <source>
        <dbReference type="Proteomes" id="UP000653493"/>
    </source>
</evidence>
<comment type="caution">
    <text evidence="2">The sequence shown here is derived from an EMBL/GenBank/DDBJ whole genome shotgun (WGS) entry which is preliminary data.</text>
</comment>
<dbReference type="InterPro" id="IPR047659">
    <property type="entry name" value="T7SS_assoc"/>
</dbReference>
<protein>
    <recommendedName>
        <fullName evidence="4">SseB protein N-terminal domain-containing protein</fullName>
    </recommendedName>
</protein>
<proteinExistence type="predicted"/>
<evidence type="ECO:0008006" key="4">
    <source>
        <dbReference type="Google" id="ProtNLM"/>
    </source>
</evidence>
<name>A0A918GS21_STRGD</name>
<organism evidence="2 3">
    <name type="scientific">Streptomyces griseoviridis</name>
    <dbReference type="NCBI Taxonomy" id="45398"/>
    <lineage>
        <taxon>Bacteria</taxon>
        <taxon>Bacillati</taxon>
        <taxon>Actinomycetota</taxon>
        <taxon>Actinomycetes</taxon>
        <taxon>Kitasatosporales</taxon>
        <taxon>Streptomycetaceae</taxon>
        <taxon>Streptomyces</taxon>
    </lineage>
</organism>
<feature type="region of interest" description="Disordered" evidence="1">
    <location>
        <begin position="1"/>
        <end position="25"/>
    </location>
</feature>
<dbReference type="Proteomes" id="UP000653493">
    <property type="component" value="Unassembled WGS sequence"/>
</dbReference>
<sequence length="235" mass="25245">MPENGTPPETEDIAAEETAEGAAYDSVPMENFIGPLPMPVPPVQVVEAARMAPDHYIGFYDSTWSGEGQPPDWTSSGQWRTDENGIIVDWEENEDYRPSPRALGWLEPIGAIDAAVQLAATGYGPAEAVLEAFRDAELAVYLEPGGELSISVVSEEGGRAVAVTSAETEHDKEQVGEYEVVAVPELLERIPKDCDLLFLSPSSPVSMVVESADLRQTLSAEGTEEQAHGDTDVAD</sequence>
<gene>
    <name evidence="2" type="ORF">GCM10010238_48790</name>
</gene>
<dbReference type="NCBIfam" id="NF033532">
    <property type="entry name" value="lone7para_assoc"/>
    <property type="match status" value="1"/>
</dbReference>
<accession>A0A918GS21</accession>
<keyword evidence="3" id="KW-1185">Reference proteome</keyword>
<dbReference type="EMBL" id="BMSL01000017">
    <property type="protein sequence ID" value="GGS53573.1"/>
    <property type="molecule type" value="Genomic_DNA"/>
</dbReference>
<reference evidence="2" key="2">
    <citation type="submission" date="2020-09" db="EMBL/GenBank/DDBJ databases">
        <authorList>
            <person name="Sun Q."/>
            <person name="Ohkuma M."/>
        </authorList>
    </citation>
    <scope>NUCLEOTIDE SEQUENCE</scope>
    <source>
        <strain evidence="2">JCM 4234</strain>
    </source>
</reference>
<reference evidence="2" key="1">
    <citation type="journal article" date="2014" name="Int. J. Syst. Evol. Microbiol.">
        <title>Complete genome sequence of Corynebacterium casei LMG S-19264T (=DSM 44701T), isolated from a smear-ripened cheese.</title>
        <authorList>
            <consortium name="US DOE Joint Genome Institute (JGI-PGF)"/>
            <person name="Walter F."/>
            <person name="Albersmeier A."/>
            <person name="Kalinowski J."/>
            <person name="Ruckert C."/>
        </authorList>
    </citation>
    <scope>NUCLEOTIDE SEQUENCE</scope>
    <source>
        <strain evidence="2">JCM 4234</strain>
    </source>
</reference>
<evidence type="ECO:0000256" key="1">
    <source>
        <dbReference type="SAM" id="MobiDB-lite"/>
    </source>
</evidence>